<dbReference type="Proteomes" id="UP000196102">
    <property type="component" value="Unassembled WGS sequence"/>
</dbReference>
<comment type="caution">
    <text evidence="3">The sequence shown here is derived from an EMBL/GenBank/DDBJ whole genome shotgun (WGS) entry which is preliminary data.</text>
</comment>
<protein>
    <recommendedName>
        <fullName evidence="5">HupE / UreJ protein</fullName>
    </recommendedName>
</protein>
<evidence type="ECO:0000313" key="4">
    <source>
        <dbReference type="Proteomes" id="UP000196102"/>
    </source>
</evidence>
<feature type="transmembrane region" description="Helical" evidence="1">
    <location>
        <begin position="99"/>
        <end position="115"/>
    </location>
</feature>
<evidence type="ECO:0000313" key="3">
    <source>
        <dbReference type="EMBL" id="OUS13590.1"/>
    </source>
</evidence>
<evidence type="ECO:0008006" key="5">
    <source>
        <dbReference type="Google" id="ProtNLM"/>
    </source>
</evidence>
<keyword evidence="1" id="KW-0812">Transmembrane</keyword>
<feature type="signal peptide" evidence="2">
    <location>
        <begin position="1"/>
        <end position="22"/>
    </location>
</feature>
<dbReference type="InterPro" id="IPR032809">
    <property type="entry name" value="Put_HupE_UreJ"/>
</dbReference>
<dbReference type="RefSeq" id="WP_303687115.1">
    <property type="nucleotide sequence ID" value="NZ_CAJXYO010000082.1"/>
</dbReference>
<feature type="transmembrane region" description="Helical" evidence="1">
    <location>
        <begin position="72"/>
        <end position="93"/>
    </location>
</feature>
<feature type="transmembrane region" description="Helical" evidence="1">
    <location>
        <begin position="165"/>
        <end position="187"/>
    </location>
</feature>
<name>A0A1Z8ATE5_9FLAO</name>
<accession>A0A1Z8ATE5</accession>
<feature type="transmembrane region" description="Helical" evidence="1">
    <location>
        <begin position="38"/>
        <end position="65"/>
    </location>
</feature>
<dbReference type="Pfam" id="PF13795">
    <property type="entry name" value="HupE_UreJ_2"/>
    <property type="match status" value="1"/>
</dbReference>
<feature type="transmembrane region" description="Helical" evidence="1">
    <location>
        <begin position="127"/>
        <end position="145"/>
    </location>
</feature>
<dbReference type="EMBL" id="MAAX01000137">
    <property type="protein sequence ID" value="OUS13590.1"/>
    <property type="molecule type" value="Genomic_DNA"/>
</dbReference>
<feature type="chain" id="PRO_5013369244" description="HupE / UreJ protein" evidence="2">
    <location>
        <begin position="23"/>
        <end position="226"/>
    </location>
</feature>
<organism evidence="3 4">
    <name type="scientific">Nonlabens dokdonensis</name>
    <dbReference type="NCBI Taxonomy" id="328515"/>
    <lineage>
        <taxon>Bacteria</taxon>
        <taxon>Pseudomonadati</taxon>
        <taxon>Bacteroidota</taxon>
        <taxon>Flavobacteriia</taxon>
        <taxon>Flavobacteriales</taxon>
        <taxon>Flavobacteriaceae</taxon>
        <taxon>Nonlabens</taxon>
    </lineage>
</organism>
<dbReference type="AlphaFoldDB" id="A0A1Z8ATE5"/>
<gene>
    <name evidence="3" type="ORF">A9Q93_09110</name>
</gene>
<proteinExistence type="predicted"/>
<keyword evidence="1" id="KW-0472">Membrane</keyword>
<reference evidence="4" key="1">
    <citation type="journal article" date="2017" name="Proc. Natl. Acad. Sci. U.S.A.">
        <title>Simulation of Deepwater Horizon oil plume reveals substrate specialization within a complex community of hydrocarbon-degraders.</title>
        <authorList>
            <person name="Hu P."/>
            <person name="Dubinsky E.A."/>
            <person name="Probst A.J."/>
            <person name="Wang J."/>
            <person name="Sieber C.M.K."/>
            <person name="Tom L.M."/>
            <person name="Gardinali P."/>
            <person name="Banfield J.F."/>
            <person name="Atlas R.M."/>
            <person name="Andersen G.L."/>
        </authorList>
    </citation>
    <scope>NUCLEOTIDE SEQUENCE [LARGE SCALE GENOMIC DNA]</scope>
</reference>
<keyword evidence="1" id="KW-1133">Transmembrane helix</keyword>
<evidence type="ECO:0000256" key="1">
    <source>
        <dbReference type="SAM" id="Phobius"/>
    </source>
</evidence>
<sequence>MFKNPKLLLSLGLFFIPVVVFAHDVSSGDQEILNNGGLLSYIWVGAKHMVTGYDHLLFLTGVIFFLKSIKDILKFITVFTIGHSIMLIGATFMKIQVNENIIDAIIGLSVLYKGFENLKGFERCFNVKAPNLFLMVLLFGLIHGMGLSTRLQSFDMGTDQVLLKILSFNLGVELGQITALIPIVLLIRLWKKKSSYQAFYKACNIYLIIAGILLFLYQMAGYYNIL</sequence>
<keyword evidence="2" id="KW-0732">Signal</keyword>
<feature type="transmembrane region" description="Helical" evidence="1">
    <location>
        <begin position="199"/>
        <end position="220"/>
    </location>
</feature>
<evidence type="ECO:0000256" key="2">
    <source>
        <dbReference type="SAM" id="SignalP"/>
    </source>
</evidence>